<organism evidence="2 3">
    <name type="scientific">Acrobeloides nanus</name>
    <dbReference type="NCBI Taxonomy" id="290746"/>
    <lineage>
        <taxon>Eukaryota</taxon>
        <taxon>Metazoa</taxon>
        <taxon>Ecdysozoa</taxon>
        <taxon>Nematoda</taxon>
        <taxon>Chromadorea</taxon>
        <taxon>Rhabditida</taxon>
        <taxon>Tylenchina</taxon>
        <taxon>Cephalobomorpha</taxon>
        <taxon>Cephaloboidea</taxon>
        <taxon>Cephalobidae</taxon>
        <taxon>Acrobeloides</taxon>
    </lineage>
</organism>
<name>A0A914DWU1_9BILA</name>
<dbReference type="Proteomes" id="UP000887540">
    <property type="component" value="Unplaced"/>
</dbReference>
<feature type="compositionally biased region" description="Polar residues" evidence="1">
    <location>
        <begin position="346"/>
        <end position="356"/>
    </location>
</feature>
<feature type="compositionally biased region" description="Low complexity" evidence="1">
    <location>
        <begin position="360"/>
        <end position="377"/>
    </location>
</feature>
<evidence type="ECO:0000256" key="1">
    <source>
        <dbReference type="SAM" id="MobiDB-lite"/>
    </source>
</evidence>
<feature type="compositionally biased region" description="Polar residues" evidence="1">
    <location>
        <begin position="378"/>
        <end position="397"/>
    </location>
</feature>
<reference evidence="3" key="1">
    <citation type="submission" date="2022-11" db="UniProtKB">
        <authorList>
            <consortium name="WormBaseParasite"/>
        </authorList>
    </citation>
    <scope>IDENTIFICATION</scope>
</reference>
<accession>A0A914DWU1</accession>
<feature type="region of interest" description="Disordered" evidence="1">
    <location>
        <begin position="336"/>
        <end position="397"/>
    </location>
</feature>
<feature type="compositionally biased region" description="Basic and acidic residues" evidence="1">
    <location>
        <begin position="336"/>
        <end position="345"/>
    </location>
</feature>
<evidence type="ECO:0000313" key="2">
    <source>
        <dbReference type="Proteomes" id="UP000887540"/>
    </source>
</evidence>
<feature type="compositionally biased region" description="Polar residues" evidence="1">
    <location>
        <begin position="234"/>
        <end position="246"/>
    </location>
</feature>
<proteinExistence type="predicted"/>
<feature type="region of interest" description="Disordered" evidence="1">
    <location>
        <begin position="464"/>
        <end position="502"/>
    </location>
</feature>
<evidence type="ECO:0000313" key="3">
    <source>
        <dbReference type="WBParaSite" id="ACRNAN_scaffold421.g26245.t1"/>
    </source>
</evidence>
<feature type="region of interest" description="Disordered" evidence="1">
    <location>
        <begin position="814"/>
        <end position="840"/>
    </location>
</feature>
<feature type="region of interest" description="Disordered" evidence="1">
    <location>
        <begin position="233"/>
        <end position="252"/>
    </location>
</feature>
<dbReference type="AlphaFoldDB" id="A0A914DWU1"/>
<feature type="compositionally biased region" description="Polar residues" evidence="1">
    <location>
        <begin position="464"/>
        <end position="495"/>
    </location>
</feature>
<sequence length="900" mass="102229">MNGVYDVKYYFDLADAFKLSLPNWKDTFFFGTKCIATTIRELMQREWDGEHNCTRQISQATIISYKMLGFLNVPNNYEEFVVPPFKNRNDPPTPLDIYYFMDWHRQRFPVIERLKNMQIFIGAKVQLSELNETKHSLHNKNLKRNECRKKNVKRKAQKKCETLKTDKYNLESKLKIYIEDLQVPELDNQSQELTSLSVHTESNDILKIMDDNSHKNKIEDWIKKGAECSPDNFDLSSESSNGNHYSNDPYEASSEFSLTSESSSVKDFGVQDIDTDNKIILSSESKTNNCDQQEQLNDFLNCLVLVRRLFVPGENNLSLMNELQAFKRLNIKKEAKEHEEGENKAANDNQYPSSGQIPCGSNNQQNGSGNYGGQQNNLPFSSPNYVPSVSQMQGNGNGQQPCNDQSICMIYKGSCGCNCDHPNSIENDSNRAHEQAHLNCICECCIKRREQEQSRYQNSNVFNNLTMNDNQYPSSGQQIPCDSNNQQNGSENYGGQQNNPFFSYPNNYPSVSQMQGNGNGQQPNYVVNNPTMISNQGYRSMPSDQNYTTFLPNNVVTTNPPFVEQNDYSLAHNIPQYNPTPSFAKTQMDPEFKNIDLNKLLKLAKLAKCAEDLGLLTNDQSPITPFAPSWGQEIIPPLMQESIMPNPSYQNINNFVPAPQSSNFQTSAQTITPTNLNSAVTNSSDALPTNLITQTSNDSGFSSSSSLNEIHSTTLSNAFDTTSSSDLGQILESDSYPNTSEKNTSNKLSKIKSGKVCKKKAYKRPSNVQLEEDMQAYLNKLPEDELRKSLGIIISQLSTNQLICNEIRRLKDRAAENKSREKTKAKNDKDKQEKETLEKKKSDLWKETNSICKQYETCLGSDDWKKCIDSCPEFNTRVNIFDRKVQKMREYLNGQSTFED</sequence>
<dbReference type="WBParaSite" id="ACRNAN_scaffold421.g26245.t1">
    <property type="protein sequence ID" value="ACRNAN_scaffold421.g26245.t1"/>
    <property type="gene ID" value="ACRNAN_scaffold421.g26245"/>
</dbReference>
<keyword evidence="2" id="KW-1185">Reference proteome</keyword>
<protein>
    <submittedName>
        <fullName evidence="3">Uncharacterized protein</fullName>
    </submittedName>
</protein>